<organism evidence="11 12">
    <name type="scientific">Hoylesella loescheii DSM 19665 = JCM 12249 = ATCC 15930</name>
    <dbReference type="NCBI Taxonomy" id="1122985"/>
    <lineage>
        <taxon>Bacteria</taxon>
        <taxon>Pseudomonadati</taxon>
        <taxon>Bacteroidota</taxon>
        <taxon>Bacteroidia</taxon>
        <taxon>Bacteroidales</taxon>
        <taxon>Prevotellaceae</taxon>
        <taxon>Hoylesella</taxon>
    </lineage>
</organism>
<keyword evidence="5 10" id="KW-0547">Nucleotide-binding</keyword>
<dbReference type="HOGENOM" id="CLU_2736671_0_0_10"/>
<evidence type="ECO:0000256" key="2">
    <source>
        <dbReference type="ARBA" id="ARBA00012726"/>
    </source>
</evidence>
<accession>A0A069QJY1</accession>
<dbReference type="RefSeq" id="WP_018966188.1">
    <property type="nucleotide sequence ID" value="NZ_KB899210.1"/>
</dbReference>
<gene>
    <name evidence="11" type="ORF">HMPREF1991_00947</name>
</gene>
<dbReference type="GO" id="GO:0005525">
    <property type="term" value="F:GTP binding"/>
    <property type="evidence" value="ECO:0007669"/>
    <property type="project" value="UniProtKB-KW"/>
</dbReference>
<comment type="catalytic activity">
    <reaction evidence="9">
        <text>a 3'-end 3'-phospho-ribonucleotide-RNA + a 5'-end dephospho-ribonucleoside-RNA + GTP = a ribonucleotidyl-ribonucleotide-RNA + GMP + diphosphate</text>
        <dbReference type="Rhea" id="RHEA:68076"/>
        <dbReference type="Rhea" id="RHEA-COMP:10463"/>
        <dbReference type="Rhea" id="RHEA-COMP:13936"/>
        <dbReference type="Rhea" id="RHEA-COMP:17355"/>
        <dbReference type="ChEBI" id="CHEBI:33019"/>
        <dbReference type="ChEBI" id="CHEBI:37565"/>
        <dbReference type="ChEBI" id="CHEBI:58115"/>
        <dbReference type="ChEBI" id="CHEBI:83062"/>
        <dbReference type="ChEBI" id="CHEBI:138284"/>
        <dbReference type="ChEBI" id="CHEBI:173118"/>
        <dbReference type="EC" id="6.5.1.8"/>
    </reaction>
</comment>
<dbReference type="InterPro" id="IPR036025">
    <property type="entry name" value="RtcB-like_sf"/>
</dbReference>
<dbReference type="GO" id="GO:0006396">
    <property type="term" value="P:RNA processing"/>
    <property type="evidence" value="ECO:0007669"/>
    <property type="project" value="InterPro"/>
</dbReference>
<dbReference type="PATRIC" id="fig|1122985.7.peg.979"/>
<reference evidence="11 12" key="1">
    <citation type="submission" date="2013-08" db="EMBL/GenBank/DDBJ databases">
        <authorList>
            <person name="Weinstock G."/>
            <person name="Sodergren E."/>
            <person name="Wylie T."/>
            <person name="Fulton L."/>
            <person name="Fulton R."/>
            <person name="Fronick C."/>
            <person name="O'Laughlin M."/>
            <person name="Godfrey J."/>
            <person name="Miner T."/>
            <person name="Herter B."/>
            <person name="Appelbaum E."/>
            <person name="Cordes M."/>
            <person name="Lek S."/>
            <person name="Wollam A."/>
            <person name="Pepin K.H."/>
            <person name="Palsikar V.B."/>
            <person name="Mitreva M."/>
            <person name="Wilson R.K."/>
        </authorList>
    </citation>
    <scope>NUCLEOTIDE SEQUENCE [LARGE SCALE GENOMIC DNA]</scope>
    <source>
        <strain evidence="11 12">ATCC 15930</strain>
    </source>
</reference>
<keyword evidence="7 10" id="KW-0342">GTP-binding</keyword>
<keyword evidence="4" id="KW-0479">Metal-binding</keyword>
<evidence type="ECO:0000256" key="6">
    <source>
        <dbReference type="ARBA" id="ARBA00022800"/>
    </source>
</evidence>
<evidence type="ECO:0000256" key="10">
    <source>
        <dbReference type="PIRSR" id="PIRSR601233-2"/>
    </source>
</evidence>
<evidence type="ECO:0000256" key="8">
    <source>
        <dbReference type="ARBA" id="ARBA00023211"/>
    </source>
</evidence>
<keyword evidence="12" id="KW-1185">Reference proteome</keyword>
<dbReference type="GO" id="GO:0170057">
    <property type="term" value="F:RNA ligase (GTP) activity"/>
    <property type="evidence" value="ECO:0007669"/>
    <property type="project" value="UniProtKB-EC"/>
</dbReference>
<keyword evidence="3" id="KW-0436">Ligase</keyword>
<dbReference type="InterPro" id="IPR001233">
    <property type="entry name" value="RtcB"/>
</dbReference>
<dbReference type="Pfam" id="PF01139">
    <property type="entry name" value="RtcB"/>
    <property type="match status" value="1"/>
</dbReference>
<evidence type="ECO:0000313" key="12">
    <source>
        <dbReference type="Proteomes" id="UP000027442"/>
    </source>
</evidence>
<dbReference type="eggNOG" id="COG1690">
    <property type="taxonomic scope" value="Bacteria"/>
</dbReference>
<dbReference type="SUPFAM" id="SSF103365">
    <property type="entry name" value="Hypothetical protein PH1602"/>
    <property type="match status" value="1"/>
</dbReference>
<evidence type="ECO:0000256" key="1">
    <source>
        <dbReference type="ARBA" id="ARBA00001936"/>
    </source>
</evidence>
<evidence type="ECO:0000256" key="7">
    <source>
        <dbReference type="ARBA" id="ARBA00023134"/>
    </source>
</evidence>
<sequence length="71" mass="7861">MINIAHNYATCENHNGQNVWLEAKGIVHAIRSQDDMQEATGAYKDIEEVIASQTDLIKVKTKLLPIAVIKG</sequence>
<dbReference type="Proteomes" id="UP000027442">
    <property type="component" value="Unassembled WGS sequence"/>
</dbReference>
<evidence type="ECO:0000256" key="9">
    <source>
        <dbReference type="ARBA" id="ARBA00047746"/>
    </source>
</evidence>
<proteinExistence type="predicted"/>
<evidence type="ECO:0000256" key="3">
    <source>
        <dbReference type="ARBA" id="ARBA00022598"/>
    </source>
</evidence>
<protein>
    <recommendedName>
        <fullName evidence="2">3'-phosphate/5'-hydroxy nucleic acid ligase</fullName>
        <ecNumber evidence="2">6.5.1.8</ecNumber>
    </recommendedName>
</protein>
<evidence type="ECO:0000256" key="4">
    <source>
        <dbReference type="ARBA" id="ARBA00022723"/>
    </source>
</evidence>
<dbReference type="AlphaFoldDB" id="A0A069QJY1"/>
<feature type="binding site" evidence="10">
    <location>
        <position position="70"/>
    </location>
    <ligand>
        <name>GMP</name>
        <dbReference type="ChEBI" id="CHEBI:58115"/>
    </ligand>
</feature>
<name>A0A069QJY1_HOYLO</name>
<dbReference type="EMBL" id="JNGW01000035">
    <property type="protein sequence ID" value="KDR52992.1"/>
    <property type="molecule type" value="Genomic_DNA"/>
</dbReference>
<dbReference type="GO" id="GO:0046872">
    <property type="term" value="F:metal ion binding"/>
    <property type="evidence" value="ECO:0007669"/>
    <property type="project" value="UniProtKB-KW"/>
</dbReference>
<dbReference type="EC" id="6.5.1.8" evidence="2"/>
<dbReference type="Gene3D" id="3.90.1860.10">
    <property type="entry name" value="tRNA-splicing ligase RtcB"/>
    <property type="match status" value="1"/>
</dbReference>
<keyword evidence="6" id="KW-0692">RNA repair</keyword>
<comment type="cofactor">
    <cofactor evidence="1">
        <name>Mn(2+)</name>
        <dbReference type="ChEBI" id="CHEBI:29035"/>
    </cofactor>
</comment>
<evidence type="ECO:0000256" key="5">
    <source>
        <dbReference type="ARBA" id="ARBA00022741"/>
    </source>
</evidence>
<dbReference type="GO" id="GO:0042245">
    <property type="term" value="P:RNA repair"/>
    <property type="evidence" value="ECO:0007669"/>
    <property type="project" value="UniProtKB-KW"/>
</dbReference>
<keyword evidence="8" id="KW-0464">Manganese</keyword>
<evidence type="ECO:0000313" key="11">
    <source>
        <dbReference type="EMBL" id="KDR52992.1"/>
    </source>
</evidence>
<comment type="caution">
    <text evidence="11">The sequence shown here is derived from an EMBL/GenBank/DDBJ whole genome shotgun (WGS) entry which is preliminary data.</text>
</comment>